<dbReference type="OrthoDB" id="10491353at2759"/>
<evidence type="ECO:0000313" key="2">
    <source>
        <dbReference type="Proteomes" id="UP000076858"/>
    </source>
</evidence>
<dbReference type="AlphaFoldDB" id="A0A164P6W7"/>
<name>A0A164P6W7_9CRUS</name>
<reference evidence="1 2" key="1">
    <citation type="submission" date="2016-03" db="EMBL/GenBank/DDBJ databases">
        <title>EvidentialGene: Evidence-directed Construction of Genes on Genomes.</title>
        <authorList>
            <person name="Gilbert D.G."/>
            <person name="Choi J.-H."/>
            <person name="Mockaitis K."/>
            <person name="Colbourne J."/>
            <person name="Pfrender M."/>
        </authorList>
    </citation>
    <scope>NUCLEOTIDE SEQUENCE [LARGE SCALE GENOMIC DNA]</scope>
    <source>
        <strain evidence="1 2">Xinb3</strain>
        <tissue evidence="1">Complete organism</tissue>
    </source>
</reference>
<gene>
    <name evidence="1" type="ORF">APZ42_029963</name>
</gene>
<accession>A0A164P6W7</accession>
<keyword evidence="2" id="KW-1185">Reference proteome</keyword>
<organism evidence="1 2">
    <name type="scientific">Daphnia magna</name>
    <dbReference type="NCBI Taxonomy" id="35525"/>
    <lineage>
        <taxon>Eukaryota</taxon>
        <taxon>Metazoa</taxon>
        <taxon>Ecdysozoa</taxon>
        <taxon>Arthropoda</taxon>
        <taxon>Crustacea</taxon>
        <taxon>Branchiopoda</taxon>
        <taxon>Diplostraca</taxon>
        <taxon>Cladocera</taxon>
        <taxon>Anomopoda</taxon>
        <taxon>Daphniidae</taxon>
        <taxon>Daphnia</taxon>
    </lineage>
</organism>
<dbReference type="Proteomes" id="UP000076858">
    <property type="component" value="Unassembled WGS sequence"/>
</dbReference>
<evidence type="ECO:0000313" key="1">
    <source>
        <dbReference type="EMBL" id="KZS06570.1"/>
    </source>
</evidence>
<comment type="caution">
    <text evidence="1">The sequence shown here is derived from an EMBL/GenBank/DDBJ whole genome shotgun (WGS) entry which is preliminary data.</text>
</comment>
<dbReference type="EMBL" id="LRGB01002676">
    <property type="protein sequence ID" value="KZS06570.1"/>
    <property type="molecule type" value="Genomic_DNA"/>
</dbReference>
<sequence>MLEGNSVDQLMPNIDRVKFVESLPSCSMLKGDLIDQLMPNVDSVKSVESSLGRSCIGVKNKIVRFVQPSGVFVPLLNKEKPVPTSPKKSVRVRVNESIDYEATPNYGLEDESRKRSLKGINHKVKKHCDDISITNLFGDQRMEVEPEEICLDLPNLPMQQNIQNPIANLQLSVPLFPTRVPFVDIHNPLTKSPVER</sequence>
<protein>
    <submittedName>
        <fullName evidence="1">Uncharacterized protein</fullName>
    </submittedName>
</protein>
<proteinExistence type="predicted"/>